<dbReference type="EMBL" id="JAALHA020000032">
    <property type="protein sequence ID" value="MDR9900211.1"/>
    <property type="molecule type" value="Genomic_DNA"/>
</dbReference>
<evidence type="ECO:0000313" key="2">
    <source>
        <dbReference type="Proteomes" id="UP000667802"/>
    </source>
</evidence>
<sequence length="48" mass="5130">MRSHSSSAHTNIQGALAFALASGQSILGAAIDWLNRHHSSLCVLELWA</sequence>
<gene>
    <name evidence="1" type="ORF">G7B40_037525</name>
</gene>
<name>A0AAP5IES4_9CYAN</name>
<keyword evidence="2" id="KW-1185">Reference proteome</keyword>
<dbReference type="Proteomes" id="UP000667802">
    <property type="component" value="Unassembled WGS sequence"/>
</dbReference>
<reference evidence="2" key="1">
    <citation type="journal article" date="2021" name="Science">
        <title>Hunting the eagle killer: A cyanobacterial neurotoxin causes vacuolar myelinopathy.</title>
        <authorList>
            <person name="Breinlinger S."/>
            <person name="Phillips T.J."/>
            <person name="Haram B.N."/>
            <person name="Mares J."/>
            <person name="Martinez Yerena J.A."/>
            <person name="Hrouzek P."/>
            <person name="Sobotka R."/>
            <person name="Henderson W.M."/>
            <person name="Schmieder P."/>
            <person name="Williams S.M."/>
            <person name="Lauderdale J.D."/>
            <person name="Wilde H.D."/>
            <person name="Gerrin W."/>
            <person name="Kust A."/>
            <person name="Washington J.W."/>
            <person name="Wagner C."/>
            <person name="Geier B."/>
            <person name="Liebeke M."/>
            <person name="Enke H."/>
            <person name="Niedermeyer T.H.J."/>
            <person name="Wilde S.B."/>
        </authorList>
    </citation>
    <scope>NUCLEOTIDE SEQUENCE [LARGE SCALE GENOMIC DNA]</scope>
    <source>
        <strain evidence="2">Thurmond2011</strain>
    </source>
</reference>
<evidence type="ECO:0000313" key="1">
    <source>
        <dbReference type="EMBL" id="MDR9900211.1"/>
    </source>
</evidence>
<accession>A0AAP5IES4</accession>
<protein>
    <submittedName>
        <fullName evidence="1">Uncharacterized protein</fullName>
    </submittedName>
</protein>
<proteinExistence type="predicted"/>
<organism evidence="1 2">
    <name type="scientific">Aetokthonos hydrillicola Thurmond2011</name>
    <dbReference type="NCBI Taxonomy" id="2712845"/>
    <lineage>
        <taxon>Bacteria</taxon>
        <taxon>Bacillati</taxon>
        <taxon>Cyanobacteriota</taxon>
        <taxon>Cyanophyceae</taxon>
        <taxon>Nostocales</taxon>
        <taxon>Hapalosiphonaceae</taxon>
        <taxon>Aetokthonos</taxon>
    </lineage>
</organism>
<comment type="caution">
    <text evidence="1">The sequence shown here is derived from an EMBL/GenBank/DDBJ whole genome shotgun (WGS) entry which is preliminary data.</text>
</comment>
<dbReference type="AlphaFoldDB" id="A0AAP5IES4"/>
<dbReference type="RefSeq" id="WP_208343584.1">
    <property type="nucleotide sequence ID" value="NZ_CAWQFN010000329.1"/>
</dbReference>